<feature type="region of interest" description="Disordered" evidence="1">
    <location>
        <begin position="78"/>
        <end position="107"/>
    </location>
</feature>
<sequence length="107" mass="11599">MITNNGRLPITIVDVYDKVAKEHHLQTSFSWTSFSGQETFQDVPATLGVGEAIAVRVITEGRSQSTPLHVTLNDGSQQELNLADPDGGRPVSVESAFERLPSCNTSE</sequence>
<comment type="caution">
    <text evidence="2">The sequence shown here is derived from an EMBL/GenBank/DDBJ whole genome shotgun (WGS) entry which is preliminary data.</text>
</comment>
<keyword evidence="3" id="KW-1185">Reference proteome</keyword>
<evidence type="ECO:0000313" key="2">
    <source>
        <dbReference type="EMBL" id="TQL44278.1"/>
    </source>
</evidence>
<dbReference type="EMBL" id="VFON01000001">
    <property type="protein sequence ID" value="TQL44278.1"/>
    <property type="molecule type" value="Genomic_DNA"/>
</dbReference>
<protein>
    <submittedName>
        <fullName evidence="2">Uncharacterized protein</fullName>
    </submittedName>
</protein>
<reference evidence="2 3" key="1">
    <citation type="submission" date="2019-06" db="EMBL/GenBank/DDBJ databases">
        <title>Sequencing the genomes of 1000 actinobacteria strains.</title>
        <authorList>
            <person name="Klenk H.-P."/>
        </authorList>
    </citation>
    <scope>NUCLEOTIDE SEQUENCE [LARGE SCALE GENOMIC DNA]</scope>
    <source>
        <strain evidence="2 3">DSM 8803</strain>
    </source>
</reference>
<evidence type="ECO:0000313" key="3">
    <source>
        <dbReference type="Proteomes" id="UP000319094"/>
    </source>
</evidence>
<evidence type="ECO:0000256" key="1">
    <source>
        <dbReference type="SAM" id="MobiDB-lite"/>
    </source>
</evidence>
<accession>A0A542Y854</accession>
<organism evidence="2 3">
    <name type="scientific">Leucobacter komagatae</name>
    <dbReference type="NCBI Taxonomy" id="55969"/>
    <lineage>
        <taxon>Bacteria</taxon>
        <taxon>Bacillati</taxon>
        <taxon>Actinomycetota</taxon>
        <taxon>Actinomycetes</taxon>
        <taxon>Micrococcales</taxon>
        <taxon>Microbacteriaceae</taxon>
        <taxon>Leucobacter</taxon>
    </lineage>
</organism>
<proteinExistence type="predicted"/>
<dbReference type="Proteomes" id="UP000319094">
    <property type="component" value="Unassembled WGS sequence"/>
</dbReference>
<name>A0A542Y854_9MICO</name>
<gene>
    <name evidence="2" type="ORF">FB468_2330</name>
</gene>
<dbReference type="AlphaFoldDB" id="A0A542Y854"/>